<reference evidence="3" key="1">
    <citation type="submission" date="2017-06" db="EMBL/GenBank/DDBJ databases">
        <authorList>
            <person name="Varghese N."/>
            <person name="Submissions S."/>
        </authorList>
    </citation>
    <scope>NUCLEOTIDE SEQUENCE [LARGE SCALE GENOMIC DNA]</scope>
    <source>
        <strain evidence="3">SCA</strain>
    </source>
</reference>
<keyword evidence="3" id="KW-1185">Reference proteome</keyword>
<organism evidence="2 3">
    <name type="scientific">Anaerovirgula multivorans</name>
    <dbReference type="NCBI Taxonomy" id="312168"/>
    <lineage>
        <taxon>Bacteria</taxon>
        <taxon>Bacillati</taxon>
        <taxon>Bacillota</taxon>
        <taxon>Clostridia</taxon>
        <taxon>Peptostreptococcales</taxon>
        <taxon>Natronincolaceae</taxon>
        <taxon>Anaerovirgula</taxon>
    </lineage>
</organism>
<protein>
    <recommendedName>
        <fullName evidence="4">PH domain-containing protein</fullName>
    </recommendedName>
</protein>
<dbReference type="Proteomes" id="UP000198304">
    <property type="component" value="Unassembled WGS sequence"/>
</dbReference>
<dbReference type="AlphaFoldDB" id="A0A239JE52"/>
<sequence length="138" mass="15740">MGKSFNDKNNLSRVKIIVSVLVVLGLAVAFFLGTRESEITLENNSLEIGGLYGITIQTDSIEEVTLREEIPTVRNKINALSMFSLKKGTFRMDEFERARLFLHSANGPYIQITTDEEIIFINYKNSEKTRTIYNEIKD</sequence>
<accession>A0A239JE52</accession>
<feature type="transmembrane region" description="Helical" evidence="1">
    <location>
        <begin position="12"/>
        <end position="33"/>
    </location>
</feature>
<keyword evidence="1" id="KW-1133">Transmembrane helix</keyword>
<gene>
    <name evidence="2" type="ORF">SAMN05446037_10355</name>
</gene>
<evidence type="ECO:0000313" key="3">
    <source>
        <dbReference type="Proteomes" id="UP000198304"/>
    </source>
</evidence>
<dbReference type="OrthoDB" id="2082701at2"/>
<dbReference type="RefSeq" id="WP_089284955.1">
    <property type="nucleotide sequence ID" value="NZ_FZOJ01000035.1"/>
</dbReference>
<evidence type="ECO:0000256" key="1">
    <source>
        <dbReference type="SAM" id="Phobius"/>
    </source>
</evidence>
<proteinExistence type="predicted"/>
<name>A0A239JE52_9FIRM</name>
<evidence type="ECO:0008006" key="4">
    <source>
        <dbReference type="Google" id="ProtNLM"/>
    </source>
</evidence>
<dbReference type="EMBL" id="FZOJ01000035">
    <property type="protein sequence ID" value="SNT04089.1"/>
    <property type="molecule type" value="Genomic_DNA"/>
</dbReference>
<keyword evidence="1" id="KW-0812">Transmembrane</keyword>
<keyword evidence="1" id="KW-0472">Membrane</keyword>
<evidence type="ECO:0000313" key="2">
    <source>
        <dbReference type="EMBL" id="SNT04089.1"/>
    </source>
</evidence>